<dbReference type="Pfam" id="PF00652">
    <property type="entry name" value="Ricin_B_lectin"/>
    <property type="match status" value="1"/>
</dbReference>
<sequence length="180" mass="19870">MFASLLTLFLFALALPAHAETLQWAGGGKTGGYLGVLHHGIRGVSKNGDTVWMTGDYNRYVSRYVALDWTIGRDEPGQIKMDGYGSLCLDAGDKPKAGKSLQVWECSSSRAAAQTWVFAENQLRLGDTQLCIEVQDGENTSGEAHEGNIRLAECRSSRFGQWWRLKDPSRSFTVQGPLWV</sequence>
<evidence type="ECO:0000259" key="2">
    <source>
        <dbReference type="Pfam" id="PF00652"/>
    </source>
</evidence>
<proteinExistence type="predicted"/>
<evidence type="ECO:0000313" key="4">
    <source>
        <dbReference type="Proteomes" id="UP000002748"/>
    </source>
</evidence>
<dbReference type="InterPro" id="IPR000772">
    <property type="entry name" value="Ricin_B_lectin"/>
</dbReference>
<dbReference type="HOGENOM" id="CLU_1732781_0_0_1"/>
<dbReference type="InterPro" id="IPR035992">
    <property type="entry name" value="Ricin_B-like_lectins"/>
</dbReference>
<dbReference type="SUPFAM" id="SSF50370">
    <property type="entry name" value="Ricin B-like lectins"/>
    <property type="match status" value="1"/>
</dbReference>
<feature type="chain" id="PRO_5003787900" evidence="1">
    <location>
        <begin position="20"/>
        <end position="180"/>
    </location>
</feature>
<evidence type="ECO:0000256" key="1">
    <source>
        <dbReference type="SAM" id="SignalP"/>
    </source>
</evidence>
<feature type="signal peptide" evidence="1">
    <location>
        <begin position="1"/>
        <end position="19"/>
    </location>
</feature>
<gene>
    <name evidence="3" type="ORF">A1Q1_04679</name>
</gene>
<protein>
    <submittedName>
        <fullName evidence="3">Carbohydrate-binding module family 13 protein/putative endo-1,3-beta-glucanase</fullName>
    </submittedName>
</protein>
<dbReference type="KEGG" id="tasa:A1Q1_04679"/>
<keyword evidence="1" id="KW-0732">Signal</keyword>
<dbReference type="RefSeq" id="XP_014178392.1">
    <property type="nucleotide sequence ID" value="XM_014322917.1"/>
</dbReference>
<dbReference type="GeneID" id="25988191"/>
<dbReference type="VEuPathDB" id="FungiDB:A1Q1_04679"/>
<organism evidence="3 4">
    <name type="scientific">Trichosporon asahii var. asahii (strain ATCC 90039 / CBS 2479 / JCM 2466 / KCTC 7840 / NBRC 103889/ NCYC 2677 / UAMH 7654)</name>
    <name type="common">Yeast</name>
    <dbReference type="NCBI Taxonomy" id="1186058"/>
    <lineage>
        <taxon>Eukaryota</taxon>
        <taxon>Fungi</taxon>
        <taxon>Dikarya</taxon>
        <taxon>Basidiomycota</taxon>
        <taxon>Agaricomycotina</taxon>
        <taxon>Tremellomycetes</taxon>
        <taxon>Trichosporonales</taxon>
        <taxon>Trichosporonaceae</taxon>
        <taxon>Trichosporon</taxon>
    </lineage>
</organism>
<dbReference type="PROSITE" id="PS50231">
    <property type="entry name" value="RICIN_B_LECTIN"/>
    <property type="match status" value="1"/>
</dbReference>
<dbReference type="Gene3D" id="2.80.10.50">
    <property type="match status" value="1"/>
</dbReference>
<dbReference type="EMBL" id="ALBS01000280">
    <property type="protein sequence ID" value="EJT46714.1"/>
    <property type="molecule type" value="Genomic_DNA"/>
</dbReference>
<comment type="caution">
    <text evidence="3">The sequence shown here is derived from an EMBL/GenBank/DDBJ whole genome shotgun (WGS) entry which is preliminary data.</text>
</comment>
<accession>J6EQF9</accession>
<evidence type="ECO:0000313" key="3">
    <source>
        <dbReference type="EMBL" id="EJT46714.1"/>
    </source>
</evidence>
<dbReference type="AlphaFoldDB" id="J6EQF9"/>
<feature type="domain" description="Ricin B lectin" evidence="2">
    <location>
        <begin position="77"/>
        <end position="168"/>
    </location>
</feature>
<name>J6EQF9_TRIAS</name>
<reference evidence="3 4" key="1">
    <citation type="journal article" date="2012" name="Eukaryot. Cell">
        <title>Draft genome sequence of CBS 2479, the standard type strain of Trichosporon asahii.</title>
        <authorList>
            <person name="Yang R.Y."/>
            <person name="Li H.T."/>
            <person name="Zhu H."/>
            <person name="Zhou G.P."/>
            <person name="Wang M."/>
            <person name="Wang L."/>
        </authorList>
    </citation>
    <scope>NUCLEOTIDE SEQUENCE [LARGE SCALE GENOMIC DNA]</scope>
    <source>
        <strain evidence="4">ATCC 90039 / CBS 2479 / JCM 2466 / KCTC 7840 / NCYC 2677 / UAMH 7654</strain>
    </source>
</reference>
<dbReference type="Proteomes" id="UP000002748">
    <property type="component" value="Unassembled WGS sequence"/>
</dbReference>